<dbReference type="STRING" id="886293.Sinac_5519"/>
<reference evidence="2 3" key="1">
    <citation type="submission" date="2012-02" db="EMBL/GenBank/DDBJ databases">
        <title>Complete sequence of chromosome of Singulisphaera acidiphila DSM 18658.</title>
        <authorList>
            <consortium name="US DOE Joint Genome Institute (JGI-PGF)"/>
            <person name="Lucas S."/>
            <person name="Copeland A."/>
            <person name="Lapidus A."/>
            <person name="Glavina del Rio T."/>
            <person name="Dalin E."/>
            <person name="Tice H."/>
            <person name="Bruce D."/>
            <person name="Goodwin L."/>
            <person name="Pitluck S."/>
            <person name="Peters L."/>
            <person name="Ovchinnikova G."/>
            <person name="Chertkov O."/>
            <person name="Kyrpides N."/>
            <person name="Mavromatis K."/>
            <person name="Ivanova N."/>
            <person name="Brettin T."/>
            <person name="Detter J.C."/>
            <person name="Han C."/>
            <person name="Larimer F."/>
            <person name="Land M."/>
            <person name="Hauser L."/>
            <person name="Markowitz V."/>
            <person name="Cheng J.-F."/>
            <person name="Hugenholtz P."/>
            <person name="Woyke T."/>
            <person name="Wu D."/>
            <person name="Tindall B."/>
            <person name="Pomrenke H."/>
            <person name="Brambilla E."/>
            <person name="Klenk H.-P."/>
            <person name="Eisen J.A."/>
        </authorList>
    </citation>
    <scope>NUCLEOTIDE SEQUENCE [LARGE SCALE GENOMIC DNA]</scope>
    <source>
        <strain evidence="3">ATCC BAA-1392 / DSM 18658 / VKM B-2454 / MOB10</strain>
    </source>
</reference>
<feature type="region of interest" description="Disordered" evidence="1">
    <location>
        <begin position="56"/>
        <end position="81"/>
    </location>
</feature>
<gene>
    <name evidence="2" type="ordered locus">Sinac_5519</name>
</gene>
<dbReference type="KEGG" id="saci:Sinac_5519"/>
<sequence>MDDSAQKKWIFDPASLRPKVYPYDLNTKRSSYHGSPIPFFEEDFERVSTIPNGLADRPCSWEEQGRGHPKWATRSDFRGMR</sequence>
<dbReference type="AlphaFoldDB" id="L0DLF4"/>
<evidence type="ECO:0000313" key="3">
    <source>
        <dbReference type="Proteomes" id="UP000010798"/>
    </source>
</evidence>
<organism evidence="2 3">
    <name type="scientific">Singulisphaera acidiphila (strain ATCC BAA-1392 / DSM 18658 / VKM B-2454 / MOB10)</name>
    <dbReference type="NCBI Taxonomy" id="886293"/>
    <lineage>
        <taxon>Bacteria</taxon>
        <taxon>Pseudomonadati</taxon>
        <taxon>Planctomycetota</taxon>
        <taxon>Planctomycetia</taxon>
        <taxon>Isosphaerales</taxon>
        <taxon>Isosphaeraceae</taxon>
        <taxon>Singulisphaera</taxon>
    </lineage>
</organism>
<name>L0DLF4_SINAD</name>
<accession>L0DLF4</accession>
<protein>
    <submittedName>
        <fullName evidence="2">Uncharacterized protein</fullName>
    </submittedName>
</protein>
<proteinExistence type="predicted"/>
<evidence type="ECO:0000256" key="1">
    <source>
        <dbReference type="SAM" id="MobiDB-lite"/>
    </source>
</evidence>
<dbReference type="HOGENOM" id="CLU_2571997_0_0_0"/>
<keyword evidence="3" id="KW-1185">Reference proteome</keyword>
<dbReference type="EMBL" id="CP003364">
    <property type="protein sequence ID" value="AGA29660.1"/>
    <property type="molecule type" value="Genomic_DNA"/>
</dbReference>
<evidence type="ECO:0000313" key="2">
    <source>
        <dbReference type="EMBL" id="AGA29660.1"/>
    </source>
</evidence>
<dbReference type="Proteomes" id="UP000010798">
    <property type="component" value="Chromosome"/>
</dbReference>